<comment type="caution">
    <text evidence="1">The sequence shown here is derived from an EMBL/GenBank/DDBJ whole genome shotgun (WGS) entry which is preliminary data.</text>
</comment>
<proteinExistence type="predicted"/>
<dbReference type="RefSeq" id="WP_186283083.1">
    <property type="nucleotide sequence ID" value="NZ_JACMSF010000015.1"/>
</dbReference>
<dbReference type="EMBL" id="JACMSF010000015">
    <property type="protein sequence ID" value="MBC2903198.1"/>
    <property type="molecule type" value="Genomic_DNA"/>
</dbReference>
<dbReference type="Proteomes" id="UP000584670">
    <property type="component" value="Unassembled WGS sequence"/>
</dbReference>
<evidence type="ECO:0000313" key="1">
    <source>
        <dbReference type="EMBL" id="MBC2903198.1"/>
    </source>
</evidence>
<dbReference type="AlphaFoldDB" id="A0A7X1J2U6"/>
<gene>
    <name evidence="1" type="ORF">H4N64_16585</name>
</gene>
<organism evidence="1 2">
    <name type="scientific">Streptomyces cupreus</name>
    <dbReference type="NCBI Taxonomy" id="2759956"/>
    <lineage>
        <taxon>Bacteria</taxon>
        <taxon>Bacillati</taxon>
        <taxon>Actinomycetota</taxon>
        <taxon>Actinomycetes</taxon>
        <taxon>Kitasatosporales</taxon>
        <taxon>Streptomycetaceae</taxon>
        <taxon>Streptomyces</taxon>
    </lineage>
</organism>
<keyword evidence="2" id="KW-1185">Reference proteome</keyword>
<accession>A0A7X1J2U6</accession>
<sequence>MSRGPLAERNARLVAQVERLIGERDRALGQLAAETSARRRFARELSDLKDEVALHIVAAEHPSSALSDARSMALSLREACEARGIDLRLELARLEGSEL</sequence>
<name>A0A7X1J2U6_9ACTN</name>
<protein>
    <submittedName>
        <fullName evidence="1">Uncharacterized protein</fullName>
    </submittedName>
</protein>
<evidence type="ECO:0000313" key="2">
    <source>
        <dbReference type="Proteomes" id="UP000584670"/>
    </source>
</evidence>
<reference evidence="1 2" key="1">
    <citation type="submission" date="2020-08" db="EMBL/GenBank/DDBJ databases">
        <title>Streptomyces sp. PSKA01 genome sequencing and assembly.</title>
        <authorList>
            <person name="Mandal S."/>
            <person name="Maiti P.K."/>
            <person name="Das P."/>
        </authorList>
    </citation>
    <scope>NUCLEOTIDE SEQUENCE [LARGE SCALE GENOMIC DNA]</scope>
    <source>
        <strain evidence="1 2">PSKA01</strain>
    </source>
</reference>